<evidence type="ECO:0000259" key="1">
    <source>
        <dbReference type="Pfam" id="PF14560"/>
    </source>
</evidence>
<dbReference type="Pfam" id="PF14560">
    <property type="entry name" value="Ubiquitin_2"/>
    <property type="match status" value="1"/>
</dbReference>
<dbReference type="InterPro" id="IPR029071">
    <property type="entry name" value="Ubiquitin-like_domsf"/>
</dbReference>
<dbReference type="SUPFAM" id="SSF54236">
    <property type="entry name" value="Ubiquitin-like"/>
    <property type="match status" value="1"/>
</dbReference>
<evidence type="ECO:0000313" key="3">
    <source>
        <dbReference type="Proteomes" id="UP000024404"/>
    </source>
</evidence>
<dbReference type="EnsemblMetazoa" id="OVOC12921.1">
    <property type="protein sequence ID" value="OVOC12921.1"/>
    <property type="gene ID" value="WBGene00249730"/>
</dbReference>
<dbReference type="OMA" id="YMISEEK"/>
<protein>
    <submittedName>
        <fullName evidence="2">Ubiquitin-like domain-containing protein</fullName>
    </submittedName>
</protein>
<dbReference type="EMBL" id="CMVM020000949">
    <property type="status" value="NOT_ANNOTATED_CDS"/>
    <property type="molecule type" value="Genomic_DNA"/>
</dbReference>
<sequence length="163" mass="18918">MAAKVFNLTITSDLRQYPYKKRYPTSMTLQELKELLQLVVGSSTECMRTELYDKDGKFVSSLTDDQTTLENLGVTDRTPTCTLLYNPISYGNVTTVGKYMISEEKYDERKDSLRAWKRREGLKIKYDALAATENEAKQFKVGDRCTVYVSNEQKRRYIPHRTN</sequence>
<dbReference type="InterPro" id="IPR000626">
    <property type="entry name" value="Ubiquitin-like_dom"/>
</dbReference>
<feature type="domain" description="Ubiquitin-like" evidence="1">
    <location>
        <begin position="7"/>
        <end position="77"/>
    </location>
</feature>
<keyword evidence="3" id="KW-1185">Reference proteome</keyword>
<dbReference type="Gene3D" id="3.10.20.90">
    <property type="entry name" value="Phosphatidylinositol 3-kinase Catalytic Subunit, Chain A, domain 1"/>
    <property type="match status" value="1"/>
</dbReference>
<evidence type="ECO:0000313" key="2">
    <source>
        <dbReference type="EnsemblMetazoa" id="OVOC12921.1"/>
    </source>
</evidence>
<proteinExistence type="predicted"/>
<name>A0A8R1TMQ7_ONCVO</name>
<dbReference type="AlphaFoldDB" id="A0A8R1TMQ7"/>
<reference evidence="3" key="1">
    <citation type="submission" date="2013-10" db="EMBL/GenBank/DDBJ databases">
        <title>Genome sequencing of Onchocerca volvulus.</title>
        <authorList>
            <person name="Cotton J."/>
            <person name="Tsai J."/>
            <person name="Stanley E."/>
            <person name="Tracey A."/>
            <person name="Holroyd N."/>
            <person name="Lustigman S."/>
            <person name="Berriman M."/>
        </authorList>
    </citation>
    <scope>NUCLEOTIDE SEQUENCE</scope>
</reference>
<reference evidence="2" key="2">
    <citation type="submission" date="2022-06" db="UniProtKB">
        <authorList>
            <consortium name="EnsemblMetazoa"/>
        </authorList>
    </citation>
    <scope>IDENTIFICATION</scope>
</reference>
<accession>A0A8R1TMQ7</accession>
<dbReference type="Proteomes" id="UP000024404">
    <property type="component" value="Unassembled WGS sequence"/>
</dbReference>
<organism evidence="2 3">
    <name type="scientific">Onchocerca volvulus</name>
    <dbReference type="NCBI Taxonomy" id="6282"/>
    <lineage>
        <taxon>Eukaryota</taxon>
        <taxon>Metazoa</taxon>
        <taxon>Ecdysozoa</taxon>
        <taxon>Nematoda</taxon>
        <taxon>Chromadorea</taxon>
        <taxon>Rhabditida</taxon>
        <taxon>Spirurina</taxon>
        <taxon>Spiruromorpha</taxon>
        <taxon>Filarioidea</taxon>
        <taxon>Onchocercidae</taxon>
        <taxon>Onchocerca</taxon>
    </lineage>
</organism>